<feature type="transmembrane region" description="Helical" evidence="1">
    <location>
        <begin position="107"/>
        <end position="124"/>
    </location>
</feature>
<keyword evidence="1" id="KW-0472">Membrane</keyword>
<dbReference type="EMBL" id="LT629710">
    <property type="protein sequence ID" value="SDP35826.1"/>
    <property type="molecule type" value="Genomic_DNA"/>
</dbReference>
<dbReference type="PANTHER" id="PTHR38446:SF1">
    <property type="entry name" value="BLL0914 PROTEIN"/>
    <property type="match status" value="1"/>
</dbReference>
<sequence>MPLLAVVLAALAAVLHVVFFVFESILWTRPKVWARFGIRSQQDADTIRPMAYNQGFYNLFLAIGVVVGLIVSVDHESAGRAIVLFGCLCMAGAAVVLLTTGRDKTRAAAIQFLPPALAVIFAVTQ</sequence>
<keyword evidence="3" id="KW-1185">Reference proteome</keyword>
<evidence type="ECO:0000313" key="2">
    <source>
        <dbReference type="EMBL" id="SDP35826.1"/>
    </source>
</evidence>
<feature type="transmembrane region" description="Helical" evidence="1">
    <location>
        <begin position="55"/>
        <end position="74"/>
    </location>
</feature>
<protein>
    <submittedName>
        <fullName evidence="2">Putative membrane protein</fullName>
    </submittedName>
</protein>
<dbReference type="Pfam" id="PF06993">
    <property type="entry name" value="DUF1304"/>
    <property type="match status" value="1"/>
</dbReference>
<evidence type="ECO:0000256" key="1">
    <source>
        <dbReference type="SAM" id="Phobius"/>
    </source>
</evidence>
<accession>A0A1H0S3L0</accession>
<dbReference type="AlphaFoldDB" id="A0A1H0S3L0"/>
<feature type="transmembrane region" description="Helical" evidence="1">
    <location>
        <begin position="81"/>
        <end position="101"/>
    </location>
</feature>
<dbReference type="STRING" id="1090615.SAMN04515671_3868"/>
<dbReference type="InterPro" id="IPR009732">
    <property type="entry name" value="DUF1304"/>
</dbReference>
<gene>
    <name evidence="2" type="ORF">SAMN04515671_3868</name>
</gene>
<dbReference type="OrthoDB" id="9803832at2"/>
<organism evidence="2 3">
    <name type="scientific">Nakamurella panacisegetis</name>
    <dbReference type="NCBI Taxonomy" id="1090615"/>
    <lineage>
        <taxon>Bacteria</taxon>
        <taxon>Bacillati</taxon>
        <taxon>Actinomycetota</taxon>
        <taxon>Actinomycetes</taxon>
        <taxon>Nakamurellales</taxon>
        <taxon>Nakamurellaceae</taxon>
        <taxon>Nakamurella</taxon>
    </lineage>
</organism>
<evidence type="ECO:0000313" key="3">
    <source>
        <dbReference type="Proteomes" id="UP000198741"/>
    </source>
</evidence>
<reference evidence="2 3" key="1">
    <citation type="submission" date="2016-10" db="EMBL/GenBank/DDBJ databases">
        <authorList>
            <person name="de Groot N.N."/>
        </authorList>
    </citation>
    <scope>NUCLEOTIDE SEQUENCE [LARGE SCALE GENOMIC DNA]</scope>
    <source>
        <strain evidence="3">P4-7,KCTC 19426,CECT 7604</strain>
    </source>
</reference>
<keyword evidence="1" id="KW-0812">Transmembrane</keyword>
<dbReference type="Proteomes" id="UP000198741">
    <property type="component" value="Chromosome I"/>
</dbReference>
<dbReference type="RefSeq" id="WP_090479125.1">
    <property type="nucleotide sequence ID" value="NZ_LT629710.1"/>
</dbReference>
<keyword evidence="1" id="KW-1133">Transmembrane helix</keyword>
<proteinExistence type="predicted"/>
<dbReference type="PANTHER" id="PTHR38446">
    <property type="entry name" value="BLL0914 PROTEIN"/>
    <property type="match status" value="1"/>
</dbReference>
<name>A0A1H0S3L0_9ACTN</name>